<feature type="transmembrane region" description="Helical" evidence="7">
    <location>
        <begin position="220"/>
        <end position="237"/>
    </location>
</feature>
<feature type="transmembrane region" description="Helical" evidence="7">
    <location>
        <begin position="190"/>
        <end position="214"/>
    </location>
</feature>
<evidence type="ECO:0000256" key="4">
    <source>
        <dbReference type="ARBA" id="ARBA00022692"/>
    </source>
</evidence>
<evidence type="ECO:0000256" key="5">
    <source>
        <dbReference type="ARBA" id="ARBA00022989"/>
    </source>
</evidence>
<feature type="transmembrane region" description="Helical" evidence="7">
    <location>
        <begin position="157"/>
        <end position="178"/>
    </location>
</feature>
<evidence type="ECO:0000313" key="10">
    <source>
        <dbReference type="Proteomes" id="UP000268033"/>
    </source>
</evidence>
<feature type="domain" description="EamA" evidence="8">
    <location>
        <begin position="160"/>
        <end position="297"/>
    </location>
</feature>
<feature type="transmembrane region" description="Helical" evidence="7">
    <location>
        <begin position="104"/>
        <end position="121"/>
    </location>
</feature>
<feature type="domain" description="EamA" evidence="8">
    <location>
        <begin position="10"/>
        <end position="143"/>
    </location>
</feature>
<reference evidence="9 10" key="1">
    <citation type="submission" date="2018-11" db="EMBL/GenBank/DDBJ databases">
        <title>Genomic Encyclopedia of Type Strains, Phase IV (KMG-IV): sequencing the most valuable type-strain genomes for metagenomic binning, comparative biology and taxonomic classification.</title>
        <authorList>
            <person name="Goeker M."/>
        </authorList>
    </citation>
    <scope>NUCLEOTIDE SEQUENCE [LARGE SCALE GENOMIC DNA]</scope>
    <source>
        <strain evidence="9 10">DSM 21945</strain>
    </source>
</reference>
<keyword evidence="10" id="KW-1185">Reference proteome</keyword>
<comment type="similarity">
    <text evidence="2">Belongs to the EamA transporter family.</text>
</comment>
<proteinExistence type="inferred from homology"/>
<evidence type="ECO:0000256" key="1">
    <source>
        <dbReference type="ARBA" id="ARBA00004651"/>
    </source>
</evidence>
<name>A0A3N1PH23_9GAMM</name>
<feature type="transmembrane region" description="Helical" evidence="7">
    <location>
        <begin position="40"/>
        <end position="58"/>
    </location>
</feature>
<evidence type="ECO:0000313" key="9">
    <source>
        <dbReference type="EMBL" id="ROQ27369.1"/>
    </source>
</evidence>
<dbReference type="SUPFAM" id="SSF103481">
    <property type="entry name" value="Multidrug resistance efflux transporter EmrE"/>
    <property type="match status" value="1"/>
</dbReference>
<evidence type="ECO:0000259" key="8">
    <source>
        <dbReference type="Pfam" id="PF00892"/>
    </source>
</evidence>
<dbReference type="RefSeq" id="WP_123421256.1">
    <property type="nucleotide sequence ID" value="NZ_RJUL01000004.1"/>
</dbReference>
<dbReference type="InterPro" id="IPR037185">
    <property type="entry name" value="EmrE-like"/>
</dbReference>
<dbReference type="Proteomes" id="UP000268033">
    <property type="component" value="Unassembled WGS sequence"/>
</dbReference>
<evidence type="ECO:0000256" key="2">
    <source>
        <dbReference type="ARBA" id="ARBA00007362"/>
    </source>
</evidence>
<dbReference type="InterPro" id="IPR000620">
    <property type="entry name" value="EamA_dom"/>
</dbReference>
<dbReference type="EMBL" id="RJUL01000004">
    <property type="protein sequence ID" value="ROQ27369.1"/>
    <property type="molecule type" value="Genomic_DNA"/>
</dbReference>
<dbReference type="STRING" id="584787.GCA_001247655_02443"/>
<protein>
    <submittedName>
        <fullName evidence="9">EamA domain-containing membrane protein RarD</fullName>
    </submittedName>
</protein>
<sequence length="314" mass="33620">MSLSGRAGLGAGLSLTTAVLWGLLPIALKEVLVDMDAYTITFYRFFVSGVLLALWLGARGALPKPSRLKGASGALILVCVVGLLANYGFYLVALRHLDPRTAQTVIQLAPLLLLLGGVWLYKEPFGGAQLLGVLMLVLGLGLFFNERLVAIFTDVNGAGFGVALMVVAAVSWAGYALAQKKLLRALNSMQIMMLINLAGGLFFLTLAHPLQILALSGRELGWLVFCCLNTLVAYGAFAEALNHWEASKVSALLSIAPLLTFFFVAVLSPIMPFGFDTRQLPWLSYLGAGLVVLGSVVNALGSRLNRKRRGNIEV</sequence>
<organism evidence="9 10">
    <name type="scientific">Gallaecimonas pentaromativorans</name>
    <dbReference type="NCBI Taxonomy" id="584787"/>
    <lineage>
        <taxon>Bacteria</taxon>
        <taxon>Pseudomonadati</taxon>
        <taxon>Pseudomonadota</taxon>
        <taxon>Gammaproteobacteria</taxon>
        <taxon>Enterobacterales</taxon>
        <taxon>Gallaecimonadaceae</taxon>
        <taxon>Gallaecimonas</taxon>
    </lineage>
</organism>
<feature type="transmembrane region" description="Helical" evidence="7">
    <location>
        <begin position="282"/>
        <end position="301"/>
    </location>
</feature>
<feature type="transmembrane region" description="Helical" evidence="7">
    <location>
        <begin position="70"/>
        <end position="92"/>
    </location>
</feature>
<gene>
    <name evidence="9" type="ORF">EDC28_10417</name>
</gene>
<evidence type="ECO:0000256" key="3">
    <source>
        <dbReference type="ARBA" id="ARBA00022475"/>
    </source>
</evidence>
<comment type="caution">
    <text evidence="9">The sequence shown here is derived from an EMBL/GenBank/DDBJ whole genome shotgun (WGS) entry which is preliminary data.</text>
</comment>
<accession>A0A3N1PH23</accession>
<dbReference type="GO" id="GO:0016020">
    <property type="term" value="C:membrane"/>
    <property type="evidence" value="ECO:0007669"/>
    <property type="project" value="UniProtKB-SubCell"/>
</dbReference>
<keyword evidence="4 7" id="KW-0812">Transmembrane</keyword>
<dbReference type="Pfam" id="PF00892">
    <property type="entry name" value="EamA"/>
    <property type="match status" value="2"/>
</dbReference>
<evidence type="ECO:0000256" key="7">
    <source>
        <dbReference type="SAM" id="Phobius"/>
    </source>
</evidence>
<dbReference type="PANTHER" id="PTHR32322">
    <property type="entry name" value="INNER MEMBRANE TRANSPORTER"/>
    <property type="match status" value="1"/>
</dbReference>
<feature type="transmembrane region" description="Helical" evidence="7">
    <location>
        <begin position="249"/>
        <end position="270"/>
    </location>
</feature>
<comment type="subcellular location">
    <subcellularLocation>
        <location evidence="1">Cell membrane</location>
        <topology evidence="1">Multi-pass membrane protein</topology>
    </subcellularLocation>
</comment>
<keyword evidence="3" id="KW-1003">Cell membrane</keyword>
<dbReference type="Gene3D" id="1.10.3730.20">
    <property type="match status" value="1"/>
</dbReference>
<dbReference type="InterPro" id="IPR050638">
    <property type="entry name" value="AA-Vitamin_Transporters"/>
</dbReference>
<feature type="transmembrane region" description="Helical" evidence="7">
    <location>
        <begin position="128"/>
        <end position="145"/>
    </location>
</feature>
<keyword evidence="6 7" id="KW-0472">Membrane</keyword>
<dbReference type="AlphaFoldDB" id="A0A3N1PH23"/>
<keyword evidence="5 7" id="KW-1133">Transmembrane helix</keyword>
<evidence type="ECO:0000256" key="6">
    <source>
        <dbReference type="ARBA" id="ARBA00023136"/>
    </source>
</evidence>
<feature type="transmembrane region" description="Helical" evidence="7">
    <location>
        <begin position="7"/>
        <end position="28"/>
    </location>
</feature>
<dbReference type="PANTHER" id="PTHR32322:SF2">
    <property type="entry name" value="EAMA DOMAIN-CONTAINING PROTEIN"/>
    <property type="match status" value="1"/>
</dbReference>